<reference evidence="2" key="1">
    <citation type="submission" date="2022-05" db="EMBL/GenBank/DDBJ databases">
        <title>Schlegelella sp. nov., isolated from mangrove soil.</title>
        <authorList>
            <person name="Liu Y."/>
            <person name="Ge X."/>
            <person name="Liu W."/>
        </authorList>
    </citation>
    <scope>NUCLEOTIDE SEQUENCE</scope>
    <source>
        <strain evidence="2">S2-27</strain>
    </source>
</reference>
<dbReference type="Pfam" id="PF14588">
    <property type="entry name" value="YjgF_endoribonc"/>
    <property type="match status" value="1"/>
</dbReference>
<evidence type="ECO:0000313" key="2">
    <source>
        <dbReference type="EMBL" id="MCM5681077.1"/>
    </source>
</evidence>
<dbReference type="PANTHER" id="PTHR43760">
    <property type="entry name" value="ENDORIBONUCLEASE-RELATED"/>
    <property type="match status" value="1"/>
</dbReference>
<name>A0ABT0YS17_9BURK</name>
<dbReference type="PANTHER" id="PTHR43760:SF1">
    <property type="entry name" value="ENDORIBONUCLEASE L-PSP_CHORISMATE MUTASE-LIKE DOMAIN-CONTAINING PROTEIN"/>
    <property type="match status" value="1"/>
</dbReference>
<dbReference type="RefSeq" id="WP_251779540.1">
    <property type="nucleotide sequence ID" value="NZ_JAMKFE010000009.1"/>
</dbReference>
<evidence type="ECO:0000259" key="1">
    <source>
        <dbReference type="Pfam" id="PF14588"/>
    </source>
</evidence>
<organism evidence="2 3">
    <name type="scientific">Caldimonas mangrovi</name>
    <dbReference type="NCBI Taxonomy" id="2944811"/>
    <lineage>
        <taxon>Bacteria</taxon>
        <taxon>Pseudomonadati</taxon>
        <taxon>Pseudomonadota</taxon>
        <taxon>Betaproteobacteria</taxon>
        <taxon>Burkholderiales</taxon>
        <taxon>Sphaerotilaceae</taxon>
        <taxon>Caldimonas</taxon>
    </lineage>
</organism>
<gene>
    <name evidence="2" type="ORF">M8A51_16245</name>
</gene>
<dbReference type="SUPFAM" id="SSF55298">
    <property type="entry name" value="YjgF-like"/>
    <property type="match status" value="1"/>
</dbReference>
<protein>
    <submittedName>
        <fullName evidence="2">RidA family protein</fullName>
    </submittedName>
</protein>
<dbReference type="InterPro" id="IPR035959">
    <property type="entry name" value="RutC-like_sf"/>
</dbReference>
<accession>A0ABT0YS17</accession>
<sequence length="152" mass="16167">MTPEDRLHELGLVLPQVTPPRGSFDACVLHGTTLYLSGKGAPVREDAGPVPKVGREVSVAEAAAHAREIALYQIAVMKHALGDLRRVARIVKVLGMVNAVPDFTQHTEVINGCSDLLLAVFAERGRHARSAIGVGSLPKGFAVEIEMSVQVA</sequence>
<proteinExistence type="predicted"/>
<feature type="domain" description="Endoribonuclease L-PSP/chorismate mutase-like" evidence="1">
    <location>
        <begin position="4"/>
        <end position="131"/>
    </location>
</feature>
<keyword evidence="3" id="KW-1185">Reference proteome</keyword>
<dbReference type="CDD" id="cd02199">
    <property type="entry name" value="YjgF_YER057c_UK114_like_1"/>
    <property type="match status" value="1"/>
</dbReference>
<dbReference type="EMBL" id="JAMKFE010000009">
    <property type="protein sequence ID" value="MCM5681077.1"/>
    <property type="molecule type" value="Genomic_DNA"/>
</dbReference>
<dbReference type="Gene3D" id="3.30.1330.40">
    <property type="entry name" value="RutC-like"/>
    <property type="match status" value="1"/>
</dbReference>
<evidence type="ECO:0000313" key="3">
    <source>
        <dbReference type="Proteomes" id="UP001165541"/>
    </source>
</evidence>
<comment type="caution">
    <text evidence="2">The sequence shown here is derived from an EMBL/GenBank/DDBJ whole genome shotgun (WGS) entry which is preliminary data.</text>
</comment>
<dbReference type="Proteomes" id="UP001165541">
    <property type="component" value="Unassembled WGS sequence"/>
</dbReference>
<dbReference type="InterPro" id="IPR013813">
    <property type="entry name" value="Endoribo_LPSP/chorism_mut-like"/>
</dbReference>